<evidence type="ECO:0000256" key="4">
    <source>
        <dbReference type="ARBA" id="ARBA00023136"/>
    </source>
</evidence>
<feature type="domain" description="Clathrin/coatomer adaptor adaptin-like N-terminal" evidence="5">
    <location>
        <begin position="23"/>
        <end position="345"/>
    </location>
</feature>
<keyword evidence="2" id="KW-0813">Transport</keyword>
<dbReference type="AlphaFoldDB" id="A0AAV7ZBK4"/>
<evidence type="ECO:0000313" key="6">
    <source>
        <dbReference type="EMBL" id="KAJ3438000.1"/>
    </source>
</evidence>
<dbReference type="Proteomes" id="UP001146793">
    <property type="component" value="Unassembled WGS sequence"/>
</dbReference>
<organism evidence="6 7">
    <name type="scientific">Anaeramoeba flamelloides</name>
    <dbReference type="NCBI Taxonomy" id="1746091"/>
    <lineage>
        <taxon>Eukaryota</taxon>
        <taxon>Metamonada</taxon>
        <taxon>Anaeramoebidae</taxon>
        <taxon>Anaeramoeba</taxon>
    </lineage>
</organism>
<dbReference type="GO" id="GO:0006886">
    <property type="term" value="P:intracellular protein transport"/>
    <property type="evidence" value="ECO:0007669"/>
    <property type="project" value="InterPro"/>
</dbReference>
<accession>A0AAV7ZBK4</accession>
<name>A0AAV7ZBK4_9EUKA</name>
<keyword evidence="4" id="KW-0472">Membrane</keyword>
<dbReference type="InterPro" id="IPR016024">
    <property type="entry name" value="ARM-type_fold"/>
</dbReference>
<reference evidence="6" key="1">
    <citation type="submission" date="2022-08" db="EMBL/GenBank/DDBJ databases">
        <title>Novel sulphate-reducing endosymbionts in the free-living metamonad Anaeramoeba.</title>
        <authorList>
            <person name="Jerlstrom-Hultqvist J."/>
            <person name="Cepicka I."/>
            <person name="Gallot-Lavallee L."/>
            <person name="Salas-Leiva D."/>
            <person name="Curtis B.A."/>
            <person name="Zahonova K."/>
            <person name="Pipaliya S."/>
            <person name="Dacks J."/>
            <person name="Roger A.J."/>
        </authorList>
    </citation>
    <scope>NUCLEOTIDE SEQUENCE</scope>
    <source>
        <strain evidence="6">Busselton2</strain>
    </source>
</reference>
<dbReference type="InterPro" id="IPR050840">
    <property type="entry name" value="Adaptor_Complx_Large_Subunit"/>
</dbReference>
<dbReference type="Pfam" id="PF01602">
    <property type="entry name" value="Adaptin_N"/>
    <property type="match status" value="1"/>
</dbReference>
<dbReference type="EMBL" id="JANTQA010000033">
    <property type="protein sequence ID" value="KAJ3438000.1"/>
    <property type="molecule type" value="Genomic_DNA"/>
</dbReference>
<protein>
    <submittedName>
        <fullName evidence="6">Ap-1 complex subunit gamma</fullName>
    </submittedName>
</protein>
<dbReference type="GO" id="GO:0016192">
    <property type="term" value="P:vesicle-mediated transport"/>
    <property type="evidence" value="ECO:0007669"/>
    <property type="project" value="InterPro"/>
</dbReference>
<dbReference type="Gene3D" id="1.25.10.10">
    <property type="entry name" value="Leucine-rich Repeat Variant"/>
    <property type="match status" value="2"/>
</dbReference>
<evidence type="ECO:0000259" key="5">
    <source>
        <dbReference type="Pfam" id="PF01602"/>
    </source>
</evidence>
<comment type="subcellular location">
    <subcellularLocation>
        <location evidence="1">Endomembrane system</location>
    </subcellularLocation>
</comment>
<comment type="caution">
    <text evidence="6">The sequence shown here is derived from an EMBL/GenBank/DDBJ whole genome shotgun (WGS) entry which is preliminary data.</text>
</comment>
<dbReference type="InterPro" id="IPR002553">
    <property type="entry name" value="Clathrin/coatomer_adapt-like_N"/>
</dbReference>
<dbReference type="GO" id="GO:0012505">
    <property type="term" value="C:endomembrane system"/>
    <property type="evidence" value="ECO:0007669"/>
    <property type="project" value="UniProtKB-SubCell"/>
</dbReference>
<dbReference type="PANTHER" id="PTHR22780">
    <property type="entry name" value="ADAPTIN, ALPHA/GAMMA/EPSILON"/>
    <property type="match status" value="1"/>
</dbReference>
<dbReference type="InterPro" id="IPR011989">
    <property type="entry name" value="ARM-like"/>
</dbReference>
<evidence type="ECO:0000256" key="1">
    <source>
        <dbReference type="ARBA" id="ARBA00004308"/>
    </source>
</evidence>
<evidence type="ECO:0000256" key="2">
    <source>
        <dbReference type="ARBA" id="ARBA00022448"/>
    </source>
</evidence>
<sequence length="465" mass="52561">MSMQVRDLIKAVRGCKTQQKIREVITRESALIKNSFRKEDKINRPRNIYKLIYIHMLGFPSEFGQLECLKLIASPSYIGKRIGYLGLSILVKENQEVLFMSTNIIRNDLSSEDRYIVGLALAALGNIGSSEMLRDLAPEIERLMESESSYLKKKATLVAIRTIRLVPESVDRFIGKVRTLIGEKNHGIVLTGLQIVLSIVKTEPETITKFRKLVPGLVRILKSLINSGYSPEYDFRGTDDPFLQYNILRLLRYLGEGSKKSSKLIADILTQVGTSGGITKNVEIAILYEAVSTILSIESDSKLRVTAINTLSWFLSGRHNNSKYVALNTLLKAVNTEPNSLKRHRKGGQYIRDDVSSMMTSAIGRNPDLQYYTSKKLFNILLDDRYRSQTFLQVSSWVIGEYGNILMQKSEKDGELITTTQALDLFQILLESSRTTDGTKYYILTALIKFSTKIEGYDGLIKKKL</sequence>
<dbReference type="GO" id="GO:0030117">
    <property type="term" value="C:membrane coat"/>
    <property type="evidence" value="ECO:0007669"/>
    <property type="project" value="InterPro"/>
</dbReference>
<proteinExistence type="predicted"/>
<keyword evidence="3" id="KW-0653">Protein transport</keyword>
<dbReference type="SUPFAM" id="SSF48371">
    <property type="entry name" value="ARM repeat"/>
    <property type="match status" value="1"/>
</dbReference>
<evidence type="ECO:0000256" key="3">
    <source>
        <dbReference type="ARBA" id="ARBA00022927"/>
    </source>
</evidence>
<gene>
    <name evidence="6" type="ORF">M0812_17178</name>
</gene>
<evidence type="ECO:0000313" key="7">
    <source>
        <dbReference type="Proteomes" id="UP001146793"/>
    </source>
</evidence>